<keyword evidence="3" id="KW-0472">Membrane</keyword>
<sequence length="309" mass="34718">MAKVHHGNNLSLDVKTLRAAARGELGEPDPIRESLEQSRKERREAMRAATTVSPVEASKTPVEASRPPAARKDAQPAAPQHGPSGGAGRAEARPDPEALRKEREALEQKRRELLRLVALRDALDVVNDELLAMRDYPDTANLLIAKRKRDLWLLAMLLGLAVFLIGWMGFAPAWIAGTGFAVMVASGLTWVPPVRRLFSKAPTYEELRATRRLLEYRALAHLKLLEGGEPLVWKLQALAPWNPRLEHPRYARLVSLSHKRLLLRAVESAAAFRLYLEYIIEARRAMRRVEEELATVRKRIRELDDALAG</sequence>
<evidence type="ECO:0008006" key="5">
    <source>
        <dbReference type="Google" id="ProtNLM"/>
    </source>
</evidence>
<name>A0AB39UYM2_9GAMM</name>
<dbReference type="RefSeq" id="WP_369602294.1">
    <property type="nucleotide sequence ID" value="NZ_CP154858.1"/>
</dbReference>
<keyword evidence="3" id="KW-0812">Transmembrane</keyword>
<dbReference type="EMBL" id="CP154858">
    <property type="protein sequence ID" value="XDT73300.1"/>
    <property type="molecule type" value="Genomic_DNA"/>
</dbReference>
<keyword evidence="1" id="KW-0175">Coiled coil</keyword>
<feature type="compositionally biased region" description="Basic and acidic residues" evidence="2">
    <location>
        <begin position="90"/>
        <end position="99"/>
    </location>
</feature>
<keyword evidence="3" id="KW-1133">Transmembrane helix</keyword>
<feature type="transmembrane region" description="Helical" evidence="3">
    <location>
        <begin position="151"/>
        <end position="168"/>
    </location>
</feature>
<accession>A0AB39UYM2</accession>
<evidence type="ECO:0000256" key="1">
    <source>
        <dbReference type="SAM" id="Coils"/>
    </source>
</evidence>
<dbReference type="AlphaFoldDB" id="A0AB39UYM2"/>
<gene>
    <name evidence="4" type="ORF">AAIA72_04835</name>
</gene>
<dbReference type="KEGG" id="tcd:AAIA72_04835"/>
<feature type="coiled-coil region" evidence="1">
    <location>
        <begin position="279"/>
        <end position="306"/>
    </location>
</feature>
<organism evidence="4">
    <name type="scientific">Thermohahella caldifontis</name>
    <dbReference type="NCBI Taxonomy" id="3142973"/>
    <lineage>
        <taxon>Bacteria</taxon>
        <taxon>Pseudomonadati</taxon>
        <taxon>Pseudomonadota</taxon>
        <taxon>Gammaproteobacteria</taxon>
        <taxon>Oceanospirillales</taxon>
        <taxon>Hahellaceae</taxon>
        <taxon>Thermohahella</taxon>
    </lineage>
</organism>
<evidence type="ECO:0000313" key="4">
    <source>
        <dbReference type="EMBL" id="XDT73300.1"/>
    </source>
</evidence>
<proteinExistence type="predicted"/>
<reference evidence="4" key="1">
    <citation type="submission" date="2024-05" db="EMBL/GenBank/DDBJ databases">
        <title>Genome sequencing of novel strain.</title>
        <authorList>
            <person name="Ganbat D."/>
            <person name="Ganbat S."/>
            <person name="Lee S.-J."/>
        </authorList>
    </citation>
    <scope>NUCLEOTIDE SEQUENCE</scope>
    <source>
        <strain evidence="4">SMD15-11</strain>
    </source>
</reference>
<feature type="region of interest" description="Disordered" evidence="2">
    <location>
        <begin position="21"/>
        <end position="99"/>
    </location>
</feature>
<evidence type="ECO:0000256" key="3">
    <source>
        <dbReference type="SAM" id="Phobius"/>
    </source>
</evidence>
<feature type="compositionally biased region" description="Basic and acidic residues" evidence="2">
    <location>
        <begin position="29"/>
        <end position="46"/>
    </location>
</feature>
<protein>
    <recommendedName>
        <fullName evidence="5">DUF2207 domain-containing protein</fullName>
    </recommendedName>
</protein>
<evidence type="ECO:0000256" key="2">
    <source>
        <dbReference type="SAM" id="MobiDB-lite"/>
    </source>
</evidence>
<feature type="transmembrane region" description="Helical" evidence="3">
    <location>
        <begin position="174"/>
        <end position="191"/>
    </location>
</feature>